<feature type="signal peptide" evidence="3">
    <location>
        <begin position="1"/>
        <end position="19"/>
    </location>
</feature>
<keyword evidence="6" id="KW-1185">Reference proteome</keyword>
<evidence type="ECO:0000313" key="5">
    <source>
        <dbReference type="EMBL" id="ODN00732.1"/>
    </source>
</evidence>
<dbReference type="Pfam" id="PF00372">
    <property type="entry name" value="Hemocyanin_M"/>
    <property type="match status" value="1"/>
</dbReference>
<protein>
    <submittedName>
        <fullName evidence="5">Hemocyanin B chain</fullName>
    </submittedName>
</protein>
<dbReference type="InterPro" id="IPR005203">
    <property type="entry name" value="Hemocyanin_C"/>
</dbReference>
<dbReference type="GO" id="GO:0045735">
    <property type="term" value="F:nutrient reservoir activity"/>
    <property type="evidence" value="ECO:0007669"/>
    <property type="project" value="UniProtKB-KW"/>
</dbReference>
<dbReference type="InterPro" id="IPR005204">
    <property type="entry name" value="Hemocyanin_N"/>
</dbReference>
<dbReference type="Proteomes" id="UP000094527">
    <property type="component" value="Unassembled WGS sequence"/>
</dbReference>
<dbReference type="GO" id="GO:0004497">
    <property type="term" value="F:monooxygenase activity"/>
    <property type="evidence" value="ECO:0007669"/>
    <property type="project" value="UniProtKB-ARBA"/>
</dbReference>
<dbReference type="InterPro" id="IPR002227">
    <property type="entry name" value="Tyrosinase_Cu-bd"/>
</dbReference>
<dbReference type="PANTHER" id="PTHR11511">
    <property type="entry name" value="LARVAL STORAGE PROTEIN/PHENOLOXIDASE"/>
    <property type="match status" value="1"/>
</dbReference>
<dbReference type="Gene3D" id="2.60.40.1520">
    <property type="entry name" value="Hemocyanin, C-terminal domain"/>
    <property type="match status" value="1"/>
</dbReference>
<dbReference type="EMBL" id="LJIJ01000189">
    <property type="protein sequence ID" value="ODN00732.1"/>
    <property type="molecule type" value="Genomic_DNA"/>
</dbReference>
<dbReference type="PRINTS" id="PR00187">
    <property type="entry name" value="HAEMOCYANIN"/>
</dbReference>
<reference evidence="5 6" key="1">
    <citation type="journal article" date="2016" name="Genome Biol. Evol.">
        <title>Gene Family Evolution Reflects Adaptation to Soil Environmental Stressors in the Genome of the Collembolan Orchesella cincta.</title>
        <authorList>
            <person name="Faddeeva-Vakhrusheva A."/>
            <person name="Derks M.F."/>
            <person name="Anvar S.Y."/>
            <person name="Agamennone V."/>
            <person name="Suring W."/>
            <person name="Smit S."/>
            <person name="van Straalen N.M."/>
            <person name="Roelofs D."/>
        </authorList>
    </citation>
    <scope>NUCLEOTIDE SEQUENCE [LARGE SCALE GENOMIC DNA]</scope>
    <source>
        <tissue evidence="5">Mixed pool</tissue>
    </source>
</reference>
<dbReference type="InterPro" id="IPR013788">
    <property type="entry name" value="Hemocyanin/hexamerin"/>
</dbReference>
<evidence type="ECO:0000259" key="4">
    <source>
        <dbReference type="PROSITE" id="PS00498"/>
    </source>
</evidence>
<gene>
    <name evidence="5" type="ORF">Ocin01_05951</name>
</gene>
<dbReference type="PANTHER" id="PTHR11511:SF5">
    <property type="entry name" value="FAT-BODY PROTEIN 1-RELATED"/>
    <property type="match status" value="1"/>
</dbReference>
<comment type="caution">
    <text evidence="5">The sequence shown here is derived from an EMBL/GenBank/DDBJ whole genome shotgun (WGS) entry which is preliminary data.</text>
</comment>
<dbReference type="InterPro" id="IPR037020">
    <property type="entry name" value="Hemocyanin_C_sf"/>
</dbReference>
<evidence type="ECO:0000256" key="3">
    <source>
        <dbReference type="SAM" id="SignalP"/>
    </source>
</evidence>
<dbReference type="Pfam" id="PF03722">
    <property type="entry name" value="Hemocyanin_N"/>
    <property type="match status" value="1"/>
</dbReference>
<evidence type="ECO:0000256" key="2">
    <source>
        <dbReference type="ARBA" id="ARBA00022761"/>
    </source>
</evidence>
<dbReference type="PROSITE" id="PS00209">
    <property type="entry name" value="HEMOCYANIN_1"/>
    <property type="match status" value="1"/>
</dbReference>
<dbReference type="OMA" id="HNDAHIM"/>
<dbReference type="InterPro" id="IPR036697">
    <property type="entry name" value="Hemocyanin_N_sf"/>
</dbReference>
<comment type="similarity">
    <text evidence="1">Belongs to the tyrosinase family. Hemocyanin subfamily.</text>
</comment>
<dbReference type="GO" id="GO:0005615">
    <property type="term" value="C:extracellular space"/>
    <property type="evidence" value="ECO:0007669"/>
    <property type="project" value="UniProtKB-ARBA"/>
</dbReference>
<name>A0A1D2N682_ORCCI</name>
<dbReference type="PROSITE" id="PS00498">
    <property type="entry name" value="TYROSINASE_2"/>
    <property type="match status" value="1"/>
</dbReference>
<dbReference type="AlphaFoldDB" id="A0A1D2N682"/>
<dbReference type="PROSITE" id="PS00210">
    <property type="entry name" value="HEMOCYANIN_2"/>
    <property type="match status" value="1"/>
</dbReference>
<dbReference type="SUPFAM" id="SSF48056">
    <property type="entry name" value="Di-copper centre-containing domain"/>
    <property type="match status" value="1"/>
</dbReference>
<dbReference type="SUPFAM" id="SSF81296">
    <property type="entry name" value="E set domains"/>
    <property type="match status" value="1"/>
</dbReference>
<evidence type="ECO:0000256" key="1">
    <source>
        <dbReference type="ARBA" id="ARBA00009470"/>
    </source>
</evidence>
<dbReference type="InterPro" id="IPR008922">
    <property type="entry name" value="Di-copper_centre_dom_sf"/>
</dbReference>
<dbReference type="InterPro" id="IPR000896">
    <property type="entry name" value="Hemocyanin/hexamerin_mid_dom"/>
</dbReference>
<dbReference type="Gene3D" id="1.10.1280.10">
    <property type="entry name" value="Di-copper center containing domain from catechol oxidase"/>
    <property type="match status" value="1"/>
</dbReference>
<accession>A0A1D2N682</accession>
<dbReference type="OrthoDB" id="6371642at2759"/>
<feature type="chain" id="PRO_5008905098" evidence="3">
    <location>
        <begin position="20"/>
        <end position="677"/>
    </location>
</feature>
<proteinExistence type="inferred from homology"/>
<feature type="domain" description="Tyrosinase copper-binding" evidence="4">
    <location>
        <begin position="395"/>
        <end position="406"/>
    </location>
</feature>
<dbReference type="Pfam" id="PF03723">
    <property type="entry name" value="Hemocyanin_C"/>
    <property type="match status" value="1"/>
</dbReference>
<keyword evidence="2" id="KW-0758">Storage protein</keyword>
<dbReference type="Gene3D" id="1.20.1370.10">
    <property type="entry name" value="Hemocyanin, N-terminal domain"/>
    <property type="match status" value="1"/>
</dbReference>
<keyword evidence="3" id="KW-0732">Signal</keyword>
<dbReference type="InterPro" id="IPR014756">
    <property type="entry name" value="Ig_E-set"/>
</dbReference>
<dbReference type="SUPFAM" id="SSF48050">
    <property type="entry name" value="Hemocyanin, N-terminal domain"/>
    <property type="match status" value="1"/>
</dbReference>
<organism evidence="5 6">
    <name type="scientific">Orchesella cincta</name>
    <name type="common">Springtail</name>
    <name type="synonym">Podura cincta</name>
    <dbReference type="NCBI Taxonomy" id="48709"/>
    <lineage>
        <taxon>Eukaryota</taxon>
        <taxon>Metazoa</taxon>
        <taxon>Ecdysozoa</taxon>
        <taxon>Arthropoda</taxon>
        <taxon>Hexapoda</taxon>
        <taxon>Collembola</taxon>
        <taxon>Entomobryomorpha</taxon>
        <taxon>Entomobryoidea</taxon>
        <taxon>Orchesellidae</taxon>
        <taxon>Orchesellinae</taxon>
        <taxon>Orchesella</taxon>
    </lineage>
</organism>
<dbReference type="STRING" id="48709.A0A1D2N682"/>
<evidence type="ECO:0000313" key="6">
    <source>
        <dbReference type="Proteomes" id="UP000094527"/>
    </source>
</evidence>
<sequence>MKFALLVVLAAVATGSALAKLEKADEAFLNKQLAVLKLTWRLSSPIEDPDQLAIVQSYNPLDHLSDYTNPETVKHYFEAVRDGRHQKRGEIFNLFERSHRLQMIELFETLFFIKDWDLFYKTAVAARELTNEGQFFYAFSVAIIHREEGLQLPPPYEIFPHMFTTSEVVRQAYRAKMTQIPAIISMNFTGTIRNPEQKVSYFGEDIGMNAHHSHWHMDWPFWWKEAEYGVPKDRKGELFWYMHHQLAARFDSERLSNNLADVEPLHWDKPIVEGFVPKAQYKNGFEFPSRPDNIKFQDLSFLSVNDMKQYERRIRKSIAAGFVLDDHWEKISINGTEGVNILGNLIESSANSVNPNYYGSLHNKAHIMLSRVTDPLGKFGMPPGVMEHFSTATRDPAFFRLHKYMDNLIKEHKDLLPPYTRGELELPGVSVEAVKVIGKSKASTPNLLVTYFQDFYFDLTNALDSSKNVRDVDIQAKVRRLAHEEFEYVITVNSDAEKSAVARIFLAPKLNYYGEEVTLDQLRWEVIELDKFVLKLKNGQNVIRRSSESSSVTIPDRKGYKQILKEVNDAVAGNREYYVDKKVRHCGLPEGLLIPKGKPEGMKFKLMVVITSADEDFSAEHYVESNDNSLSYCGNLGSVNPDKRPLGYPFDRPIPCGDSFRVNNIKTTEITIQNVPN</sequence>